<dbReference type="Pfam" id="PF00697">
    <property type="entry name" value="PRAI"/>
    <property type="match status" value="1"/>
</dbReference>
<keyword evidence="7 9" id="KW-0057">Aromatic amino acid biosynthesis</keyword>
<comment type="similarity">
    <text evidence="9">Belongs to the TrpF family.</text>
</comment>
<evidence type="ECO:0000256" key="4">
    <source>
        <dbReference type="ARBA" id="ARBA00022272"/>
    </source>
</evidence>
<evidence type="ECO:0000256" key="6">
    <source>
        <dbReference type="ARBA" id="ARBA00022822"/>
    </source>
</evidence>
<protein>
    <recommendedName>
        <fullName evidence="4 9">N-(5'-phosphoribosyl)anthranilate isomerase</fullName>
        <shortName evidence="9">PRAI</shortName>
        <ecNumber evidence="3 9">5.3.1.24</ecNumber>
    </recommendedName>
</protein>
<evidence type="ECO:0000313" key="11">
    <source>
        <dbReference type="EMBL" id="HIZ08732.1"/>
    </source>
</evidence>
<evidence type="ECO:0000259" key="10">
    <source>
        <dbReference type="Pfam" id="PF00697"/>
    </source>
</evidence>
<dbReference type="InterPro" id="IPR011060">
    <property type="entry name" value="RibuloseP-bd_barrel"/>
</dbReference>
<evidence type="ECO:0000256" key="8">
    <source>
        <dbReference type="ARBA" id="ARBA00023235"/>
    </source>
</evidence>
<gene>
    <name evidence="9" type="primary">trpF</name>
    <name evidence="11" type="ORF">IAA08_12450</name>
</gene>
<evidence type="ECO:0000256" key="3">
    <source>
        <dbReference type="ARBA" id="ARBA00012572"/>
    </source>
</evidence>
<comment type="caution">
    <text evidence="11">The sequence shown here is derived from an EMBL/GenBank/DDBJ whole genome shotgun (WGS) entry which is preliminary data.</text>
</comment>
<evidence type="ECO:0000256" key="9">
    <source>
        <dbReference type="HAMAP-Rule" id="MF_00135"/>
    </source>
</evidence>
<dbReference type="Gene3D" id="3.20.20.70">
    <property type="entry name" value="Aldolase class I"/>
    <property type="match status" value="1"/>
</dbReference>
<dbReference type="InterPro" id="IPR044643">
    <property type="entry name" value="TrpF_fam"/>
</dbReference>
<dbReference type="GO" id="GO:0004640">
    <property type="term" value="F:phosphoribosylanthranilate isomerase activity"/>
    <property type="evidence" value="ECO:0007669"/>
    <property type="project" value="UniProtKB-UniRule"/>
</dbReference>
<dbReference type="Proteomes" id="UP000824024">
    <property type="component" value="Unassembled WGS sequence"/>
</dbReference>
<dbReference type="CDD" id="cd00405">
    <property type="entry name" value="PRAI"/>
    <property type="match status" value="1"/>
</dbReference>
<organism evidence="11 12">
    <name type="scientific">Candidatus Eubacterium avistercoris</name>
    <dbReference type="NCBI Taxonomy" id="2838567"/>
    <lineage>
        <taxon>Bacteria</taxon>
        <taxon>Bacillati</taxon>
        <taxon>Bacillota</taxon>
        <taxon>Clostridia</taxon>
        <taxon>Eubacteriales</taxon>
        <taxon>Eubacteriaceae</taxon>
        <taxon>Eubacterium</taxon>
    </lineage>
</organism>
<keyword evidence="8 9" id="KW-0413">Isomerase</keyword>
<evidence type="ECO:0000256" key="2">
    <source>
        <dbReference type="ARBA" id="ARBA00004664"/>
    </source>
</evidence>
<accession>A0A9D2D4Z6</accession>
<feature type="domain" description="N-(5'phosphoribosyl) anthranilate isomerase (PRAI)" evidence="10">
    <location>
        <begin position="4"/>
        <end position="195"/>
    </location>
</feature>
<dbReference type="PANTHER" id="PTHR42894:SF1">
    <property type="entry name" value="N-(5'-PHOSPHORIBOSYL)ANTHRANILATE ISOMERASE"/>
    <property type="match status" value="1"/>
</dbReference>
<evidence type="ECO:0000256" key="1">
    <source>
        <dbReference type="ARBA" id="ARBA00001164"/>
    </source>
</evidence>
<dbReference type="SUPFAM" id="SSF51366">
    <property type="entry name" value="Ribulose-phoshate binding barrel"/>
    <property type="match status" value="1"/>
</dbReference>
<dbReference type="HAMAP" id="MF_00135">
    <property type="entry name" value="PRAI"/>
    <property type="match status" value="1"/>
</dbReference>
<reference evidence="11" key="2">
    <citation type="submission" date="2021-04" db="EMBL/GenBank/DDBJ databases">
        <authorList>
            <person name="Gilroy R."/>
        </authorList>
    </citation>
    <scope>NUCLEOTIDE SEQUENCE</scope>
    <source>
        <strain evidence="11">CHK192-9172</strain>
    </source>
</reference>
<dbReference type="EC" id="5.3.1.24" evidence="3 9"/>
<reference evidence="11" key="1">
    <citation type="journal article" date="2021" name="PeerJ">
        <title>Extensive microbial diversity within the chicken gut microbiome revealed by metagenomics and culture.</title>
        <authorList>
            <person name="Gilroy R."/>
            <person name="Ravi A."/>
            <person name="Getino M."/>
            <person name="Pursley I."/>
            <person name="Horton D.L."/>
            <person name="Alikhan N.F."/>
            <person name="Baker D."/>
            <person name="Gharbi K."/>
            <person name="Hall N."/>
            <person name="Watson M."/>
            <person name="Adriaenssens E.M."/>
            <person name="Foster-Nyarko E."/>
            <person name="Jarju S."/>
            <person name="Secka A."/>
            <person name="Antonio M."/>
            <person name="Oren A."/>
            <person name="Chaudhuri R.R."/>
            <person name="La Ragione R."/>
            <person name="Hildebrand F."/>
            <person name="Pallen M.J."/>
        </authorList>
    </citation>
    <scope>NUCLEOTIDE SEQUENCE</scope>
    <source>
        <strain evidence="11">CHK192-9172</strain>
    </source>
</reference>
<dbReference type="InterPro" id="IPR013785">
    <property type="entry name" value="Aldolase_TIM"/>
</dbReference>
<dbReference type="AlphaFoldDB" id="A0A9D2D4Z6"/>
<dbReference type="InterPro" id="IPR001240">
    <property type="entry name" value="PRAI_dom"/>
</dbReference>
<name>A0A9D2D4Z6_9FIRM</name>
<dbReference type="GO" id="GO:0000162">
    <property type="term" value="P:L-tryptophan biosynthetic process"/>
    <property type="evidence" value="ECO:0007669"/>
    <property type="project" value="UniProtKB-UniRule"/>
</dbReference>
<keyword evidence="5 9" id="KW-0028">Amino-acid biosynthesis</keyword>
<evidence type="ECO:0000256" key="5">
    <source>
        <dbReference type="ARBA" id="ARBA00022605"/>
    </source>
</evidence>
<dbReference type="PANTHER" id="PTHR42894">
    <property type="entry name" value="N-(5'-PHOSPHORIBOSYL)ANTHRANILATE ISOMERASE"/>
    <property type="match status" value="1"/>
</dbReference>
<evidence type="ECO:0000256" key="7">
    <source>
        <dbReference type="ARBA" id="ARBA00023141"/>
    </source>
</evidence>
<keyword evidence="6 9" id="KW-0822">Tryptophan biosynthesis</keyword>
<evidence type="ECO:0000313" key="12">
    <source>
        <dbReference type="Proteomes" id="UP000824024"/>
    </source>
</evidence>
<comment type="catalytic activity">
    <reaction evidence="1 9">
        <text>N-(5-phospho-beta-D-ribosyl)anthranilate = 1-(2-carboxyphenylamino)-1-deoxy-D-ribulose 5-phosphate</text>
        <dbReference type="Rhea" id="RHEA:21540"/>
        <dbReference type="ChEBI" id="CHEBI:18277"/>
        <dbReference type="ChEBI" id="CHEBI:58613"/>
        <dbReference type="EC" id="5.3.1.24"/>
    </reaction>
</comment>
<comment type="pathway">
    <text evidence="2 9">Amino-acid biosynthesis; L-tryptophan biosynthesis; L-tryptophan from chorismate: step 3/5.</text>
</comment>
<proteinExistence type="inferred from homology"/>
<sequence length="200" mass="22105">MTEIKICGLKREEDIRYVNRLRPEMAGFVFAKKSSRFLTQKQGAVLRKKLDPGILAVGVFADAPLELPAQYAAQGLIDVIQLHGSEDELYIRRLREMTKARIIKAFCAESPEDIKRAQASPADLILLDAGSGGTGETFDWALAENTGRPFLLAGGLTPENVREAIRRTGCMGVDVSSGVETDGLKDYRKMKKFTETVRSQ</sequence>
<dbReference type="EMBL" id="DXCH01000334">
    <property type="protein sequence ID" value="HIZ08732.1"/>
    <property type="molecule type" value="Genomic_DNA"/>
</dbReference>